<proteinExistence type="predicted"/>
<evidence type="ECO:0000313" key="2">
    <source>
        <dbReference type="EMBL" id="UXN71023.1"/>
    </source>
</evidence>
<evidence type="ECO:0000256" key="1">
    <source>
        <dbReference type="SAM" id="MobiDB-lite"/>
    </source>
</evidence>
<protein>
    <submittedName>
        <fullName evidence="2">Uncharacterized protein</fullName>
    </submittedName>
</protein>
<accession>A0ABY6CLV7</accession>
<name>A0ABY6CLV7_9HYPH</name>
<reference evidence="2 3" key="1">
    <citation type="submission" date="2022-09" db="EMBL/GenBank/DDBJ databases">
        <title>Interaction between co-microsymbionts with complementary sets of symbiotic genes in legume-rhizobium systems.</title>
        <authorList>
            <person name="Safronova V."/>
            <person name="Sazanova A."/>
            <person name="Afonin A."/>
            <person name="Chirak E."/>
        </authorList>
    </citation>
    <scope>NUCLEOTIDE SEQUENCE [LARGE SCALE GENOMIC DNA]</scope>
    <source>
        <strain evidence="2 3">A18/4-1</strain>
    </source>
</reference>
<keyword evidence="3" id="KW-1185">Reference proteome</keyword>
<feature type="compositionally biased region" description="Basic and acidic residues" evidence="1">
    <location>
        <begin position="21"/>
        <end position="52"/>
    </location>
</feature>
<feature type="compositionally biased region" description="Basic and acidic residues" evidence="1">
    <location>
        <begin position="75"/>
        <end position="85"/>
    </location>
</feature>
<dbReference type="EMBL" id="CP104965">
    <property type="protein sequence ID" value="UXN71023.1"/>
    <property type="molecule type" value="Genomic_DNA"/>
</dbReference>
<sequence length="85" mass="9590">MVQQSTTQPRGTEKTTGATREQQKAIIEGREKTRGAPVDPHEKSMAEARSEQEQPAGEYEISHGDRSIRRGANQESEHMKRRSDN</sequence>
<evidence type="ECO:0000313" key="3">
    <source>
        <dbReference type="Proteomes" id="UP001061862"/>
    </source>
</evidence>
<dbReference type="Proteomes" id="UP001061862">
    <property type="component" value="Chromosome"/>
</dbReference>
<feature type="compositionally biased region" description="Polar residues" evidence="1">
    <location>
        <begin position="1"/>
        <end position="20"/>
    </location>
</feature>
<feature type="region of interest" description="Disordered" evidence="1">
    <location>
        <begin position="1"/>
        <end position="85"/>
    </location>
</feature>
<organism evidence="2 3">
    <name type="scientific">Devosia neptuniae</name>
    <dbReference type="NCBI Taxonomy" id="191302"/>
    <lineage>
        <taxon>Bacteria</taxon>
        <taxon>Pseudomonadati</taxon>
        <taxon>Pseudomonadota</taxon>
        <taxon>Alphaproteobacteria</taxon>
        <taxon>Hyphomicrobiales</taxon>
        <taxon>Devosiaceae</taxon>
        <taxon>Devosia</taxon>
    </lineage>
</organism>
<dbReference type="RefSeq" id="WP_262170364.1">
    <property type="nucleotide sequence ID" value="NZ_CP104965.1"/>
</dbReference>
<gene>
    <name evidence="2" type="ORF">N8A98_07515</name>
</gene>